<dbReference type="SUPFAM" id="SSF55486">
    <property type="entry name" value="Metalloproteases ('zincins'), catalytic domain"/>
    <property type="match status" value="1"/>
</dbReference>
<organism evidence="2 3">
    <name type="scientific">Candidatus Ornithobacterium hominis</name>
    <dbReference type="NCBI Taxonomy" id="2497989"/>
    <lineage>
        <taxon>Bacteria</taxon>
        <taxon>Pseudomonadati</taxon>
        <taxon>Bacteroidota</taxon>
        <taxon>Flavobacteriia</taxon>
        <taxon>Flavobacteriales</taxon>
        <taxon>Weeksellaceae</taxon>
        <taxon>Ornithobacterium</taxon>
    </lineage>
</organism>
<sequence>MLKFHLFISGLLSFLSISSFAQIDEVKIHFAIDSTQNEGTTLKVTQNFTLEPQAKAFHFYAWANAYRPNSVLSEIKLMSRDDKLNFSKVKDRGGIKNLRFFDDKNQEIPFQYVNSELIKVSANADTRTNITAIYDLKVPRDIFTGYGWNSNGNIYLKYLFLQPAVYENGQVLEQFFKDFESLTANQTNYTLSFIKPKGTQVFTNLTKIDDETYLGHEQAFFEVAIHPEEQFKVIKTKSSEIIIGFPIDSADLPQVTQHLERQISFLNQFFEPLKEPVFTTRRLAEKIGYNYVDDVKIPLLGKYKIFDDDTRMALQILPVLFSAYTERSIHVNNRTNHWIKNGLSTYLQIRFLEKYYPHLPIAGNLLRDIHLFQFYPLDFFKASKIEFKDRFYFFYKNSLQENYDQPLTTPYDLLGNENQRVVSYYKSGLAFKYLEEYIGKEKMDELLKAFLNIRFNKLLEPQEIQSFFEAYTHRDLSWFFEDLIHTNKKIDFVISSVKREGGKLKLHVDNNSEYSGPFRLNGYNQNDEKIYTEWFRSPQKYLSLSIADSGITKFSLNDDLPLPEYNYARNFYDTKHLLNRKIKWGILTDIKTPQYQQIFVTPSVDFNNYDKFKLGFNFSNETLMSQTFEFDVHPEYSFGTTKLTGGTQATYNMFPNGGTVRKWSFWGGLQYNHFDKNLAYFKYNLGSLLLFRSPFRSLNRHHLILNFNDIRRNLPQNPTPIQRELKHYRLLNVGYDYWNFHIIHERRANFFVQGSNKFQKLFGEFYYRYRFSKNKRLGVRLFAGIFLNHNLKETTFYDFGLDHVSDYLYRFNLLGRSDTDGIFHQQFVLAEGGFKSNFNVTANQYLSTLNFEYPIWRWFEAYADAGVYKNRQEPSSFVYNTGLSIKIIPDFFELYFPVQSSLGFEPILPGNYFKRIRFKLNLDWGKVKEYRRRGRYE</sequence>
<dbReference type="Proteomes" id="UP000262142">
    <property type="component" value="Unassembled WGS sequence"/>
</dbReference>
<dbReference type="EMBL" id="UNSC01000009">
    <property type="protein sequence ID" value="SZD74241.1"/>
    <property type="molecule type" value="Genomic_DNA"/>
</dbReference>
<dbReference type="RefSeq" id="WP_119059845.1">
    <property type="nucleotide sequence ID" value="NZ_UNSC01000009.1"/>
</dbReference>
<keyword evidence="1" id="KW-0732">Signal</keyword>
<accession>A0A383U527</accession>
<keyword evidence="3" id="KW-1185">Reference proteome</keyword>
<protein>
    <recommendedName>
        <fullName evidence="4">Aminopeptidase N</fullName>
    </recommendedName>
</protein>
<proteinExistence type="predicted"/>
<evidence type="ECO:0000313" key="2">
    <source>
        <dbReference type="EMBL" id="SZD74241.1"/>
    </source>
</evidence>
<dbReference type="AlphaFoldDB" id="A0A383U527"/>
<feature type="chain" id="PRO_5016648628" description="Aminopeptidase N" evidence="1">
    <location>
        <begin position="22"/>
        <end position="937"/>
    </location>
</feature>
<feature type="signal peptide" evidence="1">
    <location>
        <begin position="1"/>
        <end position="21"/>
    </location>
</feature>
<dbReference type="OrthoDB" id="9813075at2"/>
<dbReference type="Gene3D" id="1.10.390.10">
    <property type="entry name" value="Neutral Protease Domain 2"/>
    <property type="match status" value="1"/>
</dbReference>
<reference evidence="2 3" key="1">
    <citation type="submission" date="2018-09" db="EMBL/GenBank/DDBJ databases">
        <authorList>
            <consortium name="Pathogen Informatics"/>
        </authorList>
    </citation>
    <scope>NUCLEOTIDE SEQUENCE [LARGE SCALE GENOMIC DNA]</scope>
    <source>
        <strain evidence="2 3">OH-22767</strain>
    </source>
</reference>
<evidence type="ECO:0000313" key="3">
    <source>
        <dbReference type="Proteomes" id="UP000262142"/>
    </source>
</evidence>
<dbReference type="InterPro" id="IPR027268">
    <property type="entry name" value="Peptidase_M4/M1_CTD_sf"/>
</dbReference>
<gene>
    <name evidence="2" type="ORF">SAMEA104719789_01701</name>
</gene>
<name>A0A383U527_9FLAO</name>
<evidence type="ECO:0000256" key="1">
    <source>
        <dbReference type="SAM" id="SignalP"/>
    </source>
</evidence>
<evidence type="ECO:0008006" key="4">
    <source>
        <dbReference type="Google" id="ProtNLM"/>
    </source>
</evidence>